<dbReference type="eggNOG" id="COG0661">
    <property type="taxonomic scope" value="Bacteria"/>
</dbReference>
<dbReference type="SUPFAM" id="SSF56112">
    <property type="entry name" value="Protein kinase-like (PK-like)"/>
    <property type="match status" value="1"/>
</dbReference>
<comment type="similarity">
    <text evidence="1">Belongs to the protein kinase superfamily. ADCK protein kinase family.</text>
</comment>
<sequence length="451" mass="49076">MMHDGGVSDIPRRSSARTAKLASIPLGIAGRAAMGFGRKLTGGDKDEIDAQLSAKAAEQLFAVLGELKGGAMKLGQALSVMEAAIPEEFAEPYRESLNKLQAQAPPLPARAVHRMLDQQLGTKWRDRFQSFDDTPTASASIGQVHRAVWADGRDVAVKVQYPGADEALRADLKTLGRFAGLFASVMPGVDVRPVIDEFTARTEEELDYRIEANNQRRFAKVYDGDPQFAIPHVVASAPKVVVTEWMSAKPLSAIIADGTPEERNTAGALLAEFHFASPTRVGLLHCDPHPGNFMLHSDGRLGVIDFGAAAPFPHGLPPVLGAMVRLALHEQFDELTELLHANGFVLPGRTVTDKEIADYLRPVTDPIRTESFHFTRAWLQKAAGSATDFNSAQFRTARALNLPAEYLMIFRVLVGSVGICAQLDAYAPYMEILTRWLPGFAEPAPEDEDTV</sequence>
<dbReference type="GO" id="GO:0005524">
    <property type="term" value="F:ATP binding"/>
    <property type="evidence" value="ECO:0007669"/>
    <property type="project" value="UniProtKB-KW"/>
</dbReference>
<evidence type="ECO:0000256" key="1">
    <source>
        <dbReference type="ARBA" id="ARBA00009670"/>
    </source>
</evidence>
<dbReference type="GO" id="GO:0016740">
    <property type="term" value="F:transferase activity"/>
    <property type="evidence" value="ECO:0007669"/>
    <property type="project" value="UniProtKB-KW"/>
</dbReference>
<accession>A0A076EG35</accession>
<protein>
    <submittedName>
        <fullName evidence="6">ABC transporter ATP-binding protein</fullName>
    </submittedName>
</protein>
<dbReference type="EMBL" id="CP008947">
    <property type="protein sequence ID" value="AII04651.1"/>
    <property type="molecule type" value="Genomic_DNA"/>
</dbReference>
<organism evidence="6 7">
    <name type="scientific">Rhodococcus opacus</name>
    <name type="common">Nocardia opaca</name>
    <dbReference type="NCBI Taxonomy" id="37919"/>
    <lineage>
        <taxon>Bacteria</taxon>
        <taxon>Bacillati</taxon>
        <taxon>Actinomycetota</taxon>
        <taxon>Actinomycetes</taxon>
        <taxon>Mycobacteriales</taxon>
        <taxon>Nocardiaceae</taxon>
        <taxon>Rhodococcus</taxon>
    </lineage>
</organism>
<proteinExistence type="inferred from homology"/>
<dbReference type="Pfam" id="PF03109">
    <property type="entry name" value="ABC1"/>
    <property type="match status" value="1"/>
</dbReference>
<evidence type="ECO:0000256" key="3">
    <source>
        <dbReference type="ARBA" id="ARBA00022741"/>
    </source>
</evidence>
<dbReference type="RefSeq" id="WP_037245231.1">
    <property type="nucleotide sequence ID" value="NZ_CP008947.1"/>
</dbReference>
<reference evidence="6 7" key="1">
    <citation type="submission" date="2014-07" db="EMBL/GenBank/DDBJ databases">
        <title>Genome Sequence of Rhodococcus opacus Strain R7, a Biodegrader of Mono- and Polycyclic Aromatic Hydrocarbons.</title>
        <authorList>
            <person name="Di Gennaro P."/>
            <person name="Zampolli J."/>
            <person name="Presti I."/>
            <person name="Cappelletti M."/>
            <person name="D'Ursi P."/>
            <person name="Orro A."/>
            <person name="Mezzelani A."/>
            <person name="Milanesi L."/>
        </authorList>
    </citation>
    <scope>NUCLEOTIDE SEQUENCE [LARGE SCALE GENOMIC DNA]</scope>
    <source>
        <strain evidence="6 7">R7</strain>
    </source>
</reference>
<dbReference type="PANTHER" id="PTHR43851:SF3">
    <property type="entry name" value="COENZYME Q8"/>
    <property type="match status" value="1"/>
</dbReference>
<gene>
    <name evidence="6" type="ORF">EP51_08600</name>
</gene>
<name>A0A076EG35_RHOOP</name>
<keyword evidence="2" id="KW-0808">Transferase</keyword>
<evidence type="ECO:0000313" key="7">
    <source>
        <dbReference type="Proteomes" id="UP000028488"/>
    </source>
</evidence>
<dbReference type="Gene3D" id="1.10.510.10">
    <property type="entry name" value="Transferase(Phosphotransferase) domain 1"/>
    <property type="match status" value="1"/>
</dbReference>
<evidence type="ECO:0000313" key="6">
    <source>
        <dbReference type="EMBL" id="AII04651.1"/>
    </source>
</evidence>
<dbReference type="Proteomes" id="UP000028488">
    <property type="component" value="Chromosome"/>
</dbReference>
<evidence type="ECO:0000259" key="5">
    <source>
        <dbReference type="Pfam" id="PF03109"/>
    </source>
</evidence>
<dbReference type="InterPro" id="IPR011009">
    <property type="entry name" value="Kinase-like_dom_sf"/>
</dbReference>
<feature type="domain" description="ABC1 atypical kinase-like" evidence="5">
    <location>
        <begin position="99"/>
        <end position="313"/>
    </location>
</feature>
<evidence type="ECO:0000256" key="4">
    <source>
        <dbReference type="ARBA" id="ARBA00022840"/>
    </source>
</evidence>
<evidence type="ECO:0000256" key="2">
    <source>
        <dbReference type="ARBA" id="ARBA00022679"/>
    </source>
</evidence>
<dbReference type="PANTHER" id="PTHR43851">
    <property type="match status" value="1"/>
</dbReference>
<dbReference type="InterPro" id="IPR004147">
    <property type="entry name" value="ABC1_dom"/>
</dbReference>
<dbReference type="CDD" id="cd13970">
    <property type="entry name" value="ABC1_ADCK3"/>
    <property type="match status" value="1"/>
</dbReference>
<dbReference type="AlphaFoldDB" id="A0A076EG35"/>
<keyword evidence="3" id="KW-0547">Nucleotide-binding</keyword>
<keyword evidence="4 6" id="KW-0067">ATP-binding</keyword>
<dbReference type="InterPro" id="IPR034646">
    <property type="entry name" value="ADCK3_dom"/>
</dbReference>
<dbReference type="InterPro" id="IPR051409">
    <property type="entry name" value="Atypical_kinase_ADCK"/>
</dbReference>